<proteinExistence type="predicted"/>
<evidence type="ECO:0000256" key="1">
    <source>
        <dbReference type="SAM" id="Phobius"/>
    </source>
</evidence>
<reference evidence="2 3" key="1">
    <citation type="submission" date="2019-03" db="EMBL/GenBank/DDBJ databases">
        <title>Genomic Encyclopedia of Type Strains, Phase IV (KMG-IV): sequencing the most valuable type-strain genomes for metagenomic binning, comparative biology and taxonomic classification.</title>
        <authorList>
            <person name="Goeker M."/>
        </authorList>
    </citation>
    <scope>NUCLEOTIDE SEQUENCE [LARGE SCALE GENOMIC DNA]</scope>
    <source>
        <strain evidence="2 3">DSM 19610</strain>
    </source>
</reference>
<dbReference type="EMBL" id="SMFX01000001">
    <property type="protein sequence ID" value="TCK17643.1"/>
    <property type="molecule type" value="Genomic_DNA"/>
</dbReference>
<keyword evidence="1" id="KW-0812">Transmembrane</keyword>
<feature type="transmembrane region" description="Helical" evidence="1">
    <location>
        <begin position="41"/>
        <end position="63"/>
    </location>
</feature>
<evidence type="ECO:0000313" key="2">
    <source>
        <dbReference type="EMBL" id="TCK17643.1"/>
    </source>
</evidence>
<name>A0A4R1HAX1_9GAMM</name>
<keyword evidence="1" id="KW-1133">Transmembrane helix</keyword>
<dbReference type="RefSeq" id="WP_132971505.1">
    <property type="nucleotide sequence ID" value="NZ_SMFX01000001.1"/>
</dbReference>
<feature type="transmembrane region" description="Helical" evidence="1">
    <location>
        <begin position="75"/>
        <end position="97"/>
    </location>
</feature>
<gene>
    <name evidence="2" type="ORF">DFR30_0878</name>
</gene>
<keyword evidence="1" id="KW-0472">Membrane</keyword>
<comment type="caution">
    <text evidence="2">The sequence shown here is derived from an EMBL/GenBank/DDBJ whole genome shotgun (WGS) entry which is preliminary data.</text>
</comment>
<accession>A0A4R1HAX1</accession>
<dbReference type="AlphaFoldDB" id="A0A4R1HAX1"/>
<evidence type="ECO:0000313" key="3">
    <source>
        <dbReference type="Proteomes" id="UP000295707"/>
    </source>
</evidence>
<protein>
    <submittedName>
        <fullName evidence="2">Uncharacterized protein</fullName>
    </submittedName>
</protein>
<dbReference type="Proteomes" id="UP000295707">
    <property type="component" value="Unassembled WGS sequence"/>
</dbReference>
<sequence>MIPCKTPPRHSGAGRNPADKFDNDLERAVFMVQYQSLRQRVLRLAGVLLIVGKHGLRGLLYVWPLTLLVFVDFPGLWDVIRLTLLVLATAGWSRFVYGSVRDDYRRFIGGRLLEPRSLRTVF</sequence>
<organism evidence="2 3">
    <name type="scientific">Thiogranum longum</name>
    <dbReference type="NCBI Taxonomy" id="1537524"/>
    <lineage>
        <taxon>Bacteria</taxon>
        <taxon>Pseudomonadati</taxon>
        <taxon>Pseudomonadota</taxon>
        <taxon>Gammaproteobacteria</taxon>
        <taxon>Chromatiales</taxon>
        <taxon>Ectothiorhodospiraceae</taxon>
        <taxon>Thiogranum</taxon>
    </lineage>
</organism>
<keyword evidence="3" id="KW-1185">Reference proteome</keyword>